<dbReference type="Pfam" id="PF10551">
    <property type="entry name" value="MULE"/>
    <property type="match status" value="1"/>
</dbReference>
<feature type="region of interest" description="Disordered" evidence="5">
    <location>
        <begin position="677"/>
        <end position="778"/>
    </location>
</feature>
<dbReference type="GO" id="GO:0006508">
    <property type="term" value="P:proteolysis"/>
    <property type="evidence" value="ECO:0007669"/>
    <property type="project" value="UniProtKB-KW"/>
</dbReference>
<evidence type="ECO:0000259" key="6">
    <source>
        <dbReference type="PROSITE" id="PS50600"/>
    </source>
</evidence>
<dbReference type="InterPro" id="IPR038765">
    <property type="entry name" value="Papain-like_cys_pep_sf"/>
</dbReference>
<dbReference type="GO" id="GO:0005634">
    <property type="term" value="C:nucleus"/>
    <property type="evidence" value="ECO:0007669"/>
    <property type="project" value="TreeGrafter"/>
</dbReference>
<evidence type="ECO:0000256" key="1">
    <source>
        <dbReference type="ARBA" id="ARBA00005234"/>
    </source>
</evidence>
<protein>
    <submittedName>
        <fullName evidence="8">Ubiquitin-like protease family profile domain-containing protein</fullName>
    </submittedName>
</protein>
<proteinExistence type="inferred from homology"/>
<feature type="region of interest" description="Disordered" evidence="5">
    <location>
        <begin position="65"/>
        <end position="86"/>
    </location>
</feature>
<sequence length="967" mass="108902">SSLTIIGWGGDMNWNDATVVRALERYCDKEIATQVELQATLEALTGVRVPKSTLSDRVKAFRVRTGRLSTTEQPPTRSRRPSVKPPLGSALLATLLSRPPPVVATSRKRAASPGSASFDSDDTIPAISAGFPEPGAQFTEGALSARFSSTLLTVPAGDGFVRQYRLSVERLGVRYYRCSQCDTLHRKGQSNIMARASVRDGVLTLNQPRHHPDCRPIRALQALATNIDRGCRMEVRTGRFAPRSVYDAGHQEALTLSAELGDVRSADSLVALFPYWQSVRNQYGRQRLGLKPPVASINDIPAQYRSTLRGVLTGDNERWLLSCHEEERVFVFAADSDLRLAAECDVLVGDATYKASPKGSYQLFTLHAKYVNSTGASEWVAVAFALMGSKTRAAYDAVFAPILTKWAELGCQPRLTKFLVDFDPAQLGAVAAAFGTDKVKGCLFHQSQAILREVRFKGLIRYYDGSFGEKNVIWRWLRHICALPFLPPKLAQVVWDADLCRPPRPPKGWVAPDGFGGWPTVQLRKFARYVRRQWFGGMPLMWWNHWATETDRTTNAAEAFHSMLSKQQTTLAHPSLTNFVPWLQQIHSRLQTRMVQLQAGAKTRPKDQRYVKLDERIGKYKTDFQRELLQCPDMGTQMLAAERYLSRCSYLLSDIDGAGLRSRKAARALRKKYSKLDAKRLVAPDPPKRRRPSKARKPAVQPPTQPPPMPMSSPSPTPTPSQPTPTPTSSKPTEFSWSTEKAWLENSSPKQQPLSSGQSESTQTLPTDKPLPSTVTNIADDDLNTLRGRSWLNDMVISSYLALIQARSQLGSRERVYAFLTFFYDRLCNRGYIGVRSWVKTNVFSYDLLLFPIHDHGNHWTLIVVNMPRWRISFYDSMGGNGDHHLQIIHDLLRAEFADKHPTRPFVPFTCVTERRLPQQQNTRDCGVFMCQYAEHLSRKAPLSFTQADIPRFRLQMERELKEGRLL</sequence>
<reference evidence="8" key="1">
    <citation type="submission" date="2022-11" db="UniProtKB">
        <authorList>
            <consortium name="WormBaseParasite"/>
        </authorList>
    </citation>
    <scope>IDENTIFICATION</scope>
</reference>
<evidence type="ECO:0000313" key="7">
    <source>
        <dbReference type="Proteomes" id="UP000887566"/>
    </source>
</evidence>
<dbReference type="Proteomes" id="UP000887566">
    <property type="component" value="Unplaced"/>
</dbReference>
<dbReference type="Pfam" id="PF23674">
    <property type="entry name" value="RYYR-CCHC"/>
    <property type="match status" value="1"/>
</dbReference>
<evidence type="ECO:0000313" key="8">
    <source>
        <dbReference type="WBParaSite" id="PSAMB.scaffold6857size8681.g29204.t1"/>
    </source>
</evidence>
<dbReference type="WBParaSite" id="PSAMB.scaffold6857size8681.g29204.t1">
    <property type="protein sequence ID" value="PSAMB.scaffold6857size8681.g29204.t1"/>
    <property type="gene ID" value="PSAMB.scaffold6857size8681.g29204"/>
</dbReference>
<dbReference type="Gene3D" id="3.40.395.10">
    <property type="entry name" value="Adenoviral Proteinase, Chain A"/>
    <property type="match status" value="1"/>
</dbReference>
<dbReference type="SUPFAM" id="SSF54001">
    <property type="entry name" value="Cysteine proteinases"/>
    <property type="match status" value="1"/>
</dbReference>
<evidence type="ECO:0000256" key="4">
    <source>
        <dbReference type="ARBA" id="ARBA00022807"/>
    </source>
</evidence>
<evidence type="ECO:0000256" key="2">
    <source>
        <dbReference type="ARBA" id="ARBA00022670"/>
    </source>
</evidence>
<dbReference type="GO" id="GO:0016926">
    <property type="term" value="P:protein desumoylation"/>
    <property type="evidence" value="ECO:0007669"/>
    <property type="project" value="TreeGrafter"/>
</dbReference>
<organism evidence="7 8">
    <name type="scientific">Plectus sambesii</name>
    <dbReference type="NCBI Taxonomy" id="2011161"/>
    <lineage>
        <taxon>Eukaryota</taxon>
        <taxon>Metazoa</taxon>
        <taxon>Ecdysozoa</taxon>
        <taxon>Nematoda</taxon>
        <taxon>Chromadorea</taxon>
        <taxon>Plectida</taxon>
        <taxon>Plectina</taxon>
        <taxon>Plectoidea</taxon>
        <taxon>Plectidae</taxon>
        <taxon>Plectus</taxon>
    </lineage>
</organism>
<name>A0A914X5Y6_9BILA</name>
<dbReference type="InterPro" id="IPR018289">
    <property type="entry name" value="MULE_transposase_dom"/>
</dbReference>
<keyword evidence="4" id="KW-0788">Thiol protease</keyword>
<keyword evidence="2" id="KW-0645">Protease</keyword>
<feature type="compositionally biased region" description="Polar residues" evidence="5">
    <location>
        <begin position="67"/>
        <end position="76"/>
    </location>
</feature>
<accession>A0A914X5Y6</accession>
<comment type="similarity">
    <text evidence="1">Belongs to the peptidase C48 family.</text>
</comment>
<feature type="compositionally biased region" description="Pro residues" evidence="5">
    <location>
        <begin position="700"/>
        <end position="726"/>
    </location>
</feature>
<dbReference type="InterPro" id="IPR003653">
    <property type="entry name" value="Peptidase_C48_C"/>
</dbReference>
<evidence type="ECO:0000256" key="5">
    <source>
        <dbReference type="SAM" id="MobiDB-lite"/>
    </source>
</evidence>
<evidence type="ECO:0000256" key="3">
    <source>
        <dbReference type="ARBA" id="ARBA00022801"/>
    </source>
</evidence>
<keyword evidence="7" id="KW-1185">Reference proteome</keyword>
<dbReference type="PANTHER" id="PTHR12606:SF10">
    <property type="entry name" value="SENTRIN-SPECIFIC PROTEASE 5"/>
    <property type="match status" value="1"/>
</dbReference>
<dbReference type="GO" id="GO:0016929">
    <property type="term" value="F:deSUMOylase activity"/>
    <property type="evidence" value="ECO:0007669"/>
    <property type="project" value="TreeGrafter"/>
</dbReference>
<dbReference type="Pfam" id="PF02902">
    <property type="entry name" value="Peptidase_C48"/>
    <property type="match status" value="1"/>
</dbReference>
<dbReference type="PROSITE" id="PS50600">
    <property type="entry name" value="ULP_PROTEASE"/>
    <property type="match status" value="1"/>
</dbReference>
<dbReference type="AlphaFoldDB" id="A0A914X5Y6"/>
<feature type="compositionally biased region" description="Polar residues" evidence="5">
    <location>
        <begin position="731"/>
        <end position="766"/>
    </location>
</feature>
<dbReference type="PANTHER" id="PTHR12606">
    <property type="entry name" value="SENTRIN/SUMO-SPECIFIC PROTEASE"/>
    <property type="match status" value="1"/>
</dbReference>
<feature type="compositionally biased region" description="Basic residues" evidence="5">
    <location>
        <begin position="688"/>
        <end position="697"/>
    </location>
</feature>
<dbReference type="InterPro" id="IPR057001">
    <property type="entry name" value="RYYR-CCHC"/>
</dbReference>
<feature type="domain" description="Ubiquitin-like protease family profile" evidence="6">
    <location>
        <begin position="776"/>
        <end position="937"/>
    </location>
</feature>
<keyword evidence="3" id="KW-0378">Hydrolase</keyword>